<dbReference type="PANTHER" id="PTHR33137">
    <property type="entry name" value="MEDIATOR OF RNA POLYMERASE II TRANSCRIPTION SUBUNIT 15A-RELATED"/>
    <property type="match status" value="1"/>
</dbReference>
<proteinExistence type="predicted"/>
<dbReference type="AlphaFoldDB" id="A0AAD4SL09"/>
<comment type="caution">
    <text evidence="1">The sequence shown here is derived from an EMBL/GenBank/DDBJ whole genome shotgun (WGS) entry which is preliminary data.</text>
</comment>
<accession>A0AAD4SL09</accession>
<dbReference type="InterPro" id="IPR044661">
    <property type="entry name" value="MED15a/b/c-like"/>
</dbReference>
<dbReference type="EMBL" id="JAJJMB010010276">
    <property type="protein sequence ID" value="KAI3910118.1"/>
    <property type="molecule type" value="Genomic_DNA"/>
</dbReference>
<sequence length="100" mass="11783">MQEEVYQTIKSMKEKYLPDLNDMHRKISEVCQQHDSLPHPPKSEQIERLRIFKNMLDKMMGFLNLPKSSVIPSLKDKLASYEEQFLNILTLNRAWKPGPP</sequence>
<dbReference type="PANTHER" id="PTHR33137:SF4">
    <property type="entry name" value="MEDIATOR OF RNA POLYMERASE II TRANSCRIPTION SUBUNIT 15A-RELATED"/>
    <property type="match status" value="1"/>
</dbReference>
<evidence type="ECO:0000313" key="1">
    <source>
        <dbReference type="EMBL" id="KAI3910118.1"/>
    </source>
</evidence>
<evidence type="ECO:0008006" key="3">
    <source>
        <dbReference type="Google" id="ProtNLM"/>
    </source>
</evidence>
<gene>
    <name evidence="1" type="ORF">MKW98_014503</name>
</gene>
<protein>
    <recommendedName>
        <fullName evidence="3">Mediator of RNA polymerase II transcription subunit 15a</fullName>
    </recommendedName>
</protein>
<organism evidence="1 2">
    <name type="scientific">Papaver atlanticum</name>
    <dbReference type="NCBI Taxonomy" id="357466"/>
    <lineage>
        <taxon>Eukaryota</taxon>
        <taxon>Viridiplantae</taxon>
        <taxon>Streptophyta</taxon>
        <taxon>Embryophyta</taxon>
        <taxon>Tracheophyta</taxon>
        <taxon>Spermatophyta</taxon>
        <taxon>Magnoliopsida</taxon>
        <taxon>Ranunculales</taxon>
        <taxon>Papaveraceae</taxon>
        <taxon>Papaveroideae</taxon>
        <taxon>Papaver</taxon>
    </lineage>
</organism>
<keyword evidence="2" id="KW-1185">Reference proteome</keyword>
<dbReference type="GO" id="GO:0003713">
    <property type="term" value="F:transcription coactivator activity"/>
    <property type="evidence" value="ECO:0007669"/>
    <property type="project" value="InterPro"/>
</dbReference>
<reference evidence="1" key="1">
    <citation type="submission" date="2022-04" db="EMBL/GenBank/DDBJ databases">
        <title>A functionally conserved STORR gene fusion in Papaver species that diverged 16.8 million years ago.</title>
        <authorList>
            <person name="Catania T."/>
        </authorList>
    </citation>
    <scope>NUCLEOTIDE SEQUENCE</scope>
    <source>
        <strain evidence="1">S-188037</strain>
    </source>
</reference>
<evidence type="ECO:0000313" key="2">
    <source>
        <dbReference type="Proteomes" id="UP001202328"/>
    </source>
</evidence>
<dbReference type="Proteomes" id="UP001202328">
    <property type="component" value="Unassembled WGS sequence"/>
</dbReference>
<dbReference type="GO" id="GO:0031490">
    <property type="term" value="F:chromatin DNA binding"/>
    <property type="evidence" value="ECO:0007669"/>
    <property type="project" value="InterPro"/>
</dbReference>
<name>A0AAD4SL09_9MAGN</name>